<reference evidence="7" key="1">
    <citation type="journal article" date="2019" name="Int. J. Syst. Evol. Microbiol.">
        <title>The Global Catalogue of Microorganisms (GCM) 10K type strain sequencing project: providing services to taxonomists for standard genome sequencing and annotation.</title>
        <authorList>
            <consortium name="The Broad Institute Genomics Platform"/>
            <consortium name="The Broad Institute Genome Sequencing Center for Infectious Disease"/>
            <person name="Wu L."/>
            <person name="Ma J."/>
        </authorList>
    </citation>
    <scope>NUCLEOTIDE SEQUENCE [LARGE SCALE GENOMIC DNA]</scope>
    <source>
        <strain evidence="7">KCTC 42964</strain>
    </source>
</reference>
<dbReference type="InterPro" id="IPR036388">
    <property type="entry name" value="WH-like_DNA-bd_sf"/>
</dbReference>
<sequence length="290" mass="31437">MGLTSARLRAFGAVAEEGSYSAAARRLRLSQPAVSKAVQELETAFGVTLFERRGRSMVPTDLALELGPVAAEMERVEAEALRILRRRAMADSGTLRIGLGNSMPGIALIGAFQRRMPKVHVQVEFGNSAAIIDAVLENRVDVGMLPNVPDDRRFLRKTCLVQKVVAVIPNGHRLAGAASVALAELASERLIFRTPGSSTQRVVDRAFRQAGLEVRPAMLLETRDGVCEAVANGLGIGFIWRYGTSRSDGFSRVPVAEINDNYEEVLFHRTDSENRLAALFVADARPTPAG</sequence>
<dbReference type="PRINTS" id="PR00039">
    <property type="entry name" value="HTHLYSR"/>
</dbReference>
<feature type="domain" description="HTH lysR-type" evidence="5">
    <location>
        <begin position="3"/>
        <end position="60"/>
    </location>
</feature>
<dbReference type="SUPFAM" id="SSF46785">
    <property type="entry name" value="Winged helix' DNA-binding domain"/>
    <property type="match status" value="1"/>
</dbReference>
<evidence type="ECO:0000256" key="3">
    <source>
        <dbReference type="ARBA" id="ARBA00023125"/>
    </source>
</evidence>
<comment type="similarity">
    <text evidence="1">Belongs to the LysR transcriptional regulatory family.</text>
</comment>
<keyword evidence="3" id="KW-0238">DNA-binding</keyword>
<protein>
    <submittedName>
        <fullName evidence="6">LysR substrate-binding domain-containing protein</fullName>
    </submittedName>
</protein>
<proteinExistence type="inferred from homology"/>
<dbReference type="Pfam" id="PF03466">
    <property type="entry name" value="LysR_substrate"/>
    <property type="match status" value="1"/>
</dbReference>
<evidence type="ECO:0000313" key="6">
    <source>
        <dbReference type="EMBL" id="MFC3227947.1"/>
    </source>
</evidence>
<keyword evidence="4" id="KW-0804">Transcription</keyword>
<dbReference type="InterPro" id="IPR005119">
    <property type="entry name" value="LysR_subst-bd"/>
</dbReference>
<dbReference type="SUPFAM" id="SSF53850">
    <property type="entry name" value="Periplasmic binding protein-like II"/>
    <property type="match status" value="1"/>
</dbReference>
<dbReference type="Gene3D" id="1.10.10.10">
    <property type="entry name" value="Winged helix-like DNA-binding domain superfamily/Winged helix DNA-binding domain"/>
    <property type="match status" value="1"/>
</dbReference>
<dbReference type="PANTHER" id="PTHR30346">
    <property type="entry name" value="TRANSCRIPTIONAL DUAL REGULATOR HCAR-RELATED"/>
    <property type="match status" value="1"/>
</dbReference>
<comment type="caution">
    <text evidence="6">The sequence shown here is derived from an EMBL/GenBank/DDBJ whole genome shotgun (WGS) entry which is preliminary data.</text>
</comment>
<keyword evidence="7" id="KW-1185">Reference proteome</keyword>
<dbReference type="EMBL" id="JBHRTR010000026">
    <property type="protein sequence ID" value="MFC3227947.1"/>
    <property type="molecule type" value="Genomic_DNA"/>
</dbReference>
<dbReference type="RefSeq" id="WP_379900583.1">
    <property type="nucleotide sequence ID" value="NZ_JBHRTR010000026.1"/>
</dbReference>
<organism evidence="6 7">
    <name type="scientific">Marinibaculum pumilum</name>
    <dbReference type="NCBI Taxonomy" id="1766165"/>
    <lineage>
        <taxon>Bacteria</taxon>
        <taxon>Pseudomonadati</taxon>
        <taxon>Pseudomonadota</taxon>
        <taxon>Alphaproteobacteria</taxon>
        <taxon>Rhodospirillales</taxon>
        <taxon>Rhodospirillaceae</taxon>
        <taxon>Marinibaculum</taxon>
    </lineage>
</organism>
<evidence type="ECO:0000256" key="2">
    <source>
        <dbReference type="ARBA" id="ARBA00023015"/>
    </source>
</evidence>
<evidence type="ECO:0000256" key="1">
    <source>
        <dbReference type="ARBA" id="ARBA00009437"/>
    </source>
</evidence>
<dbReference type="InterPro" id="IPR036390">
    <property type="entry name" value="WH_DNA-bd_sf"/>
</dbReference>
<dbReference type="CDD" id="cd05466">
    <property type="entry name" value="PBP2_LTTR_substrate"/>
    <property type="match status" value="1"/>
</dbReference>
<dbReference type="PROSITE" id="PS50931">
    <property type="entry name" value="HTH_LYSR"/>
    <property type="match status" value="1"/>
</dbReference>
<evidence type="ECO:0000313" key="7">
    <source>
        <dbReference type="Proteomes" id="UP001595528"/>
    </source>
</evidence>
<dbReference type="Pfam" id="PF00126">
    <property type="entry name" value="HTH_1"/>
    <property type="match status" value="1"/>
</dbReference>
<dbReference type="PANTHER" id="PTHR30346:SF29">
    <property type="entry name" value="LYSR SUBSTRATE-BINDING"/>
    <property type="match status" value="1"/>
</dbReference>
<dbReference type="Gene3D" id="3.40.190.290">
    <property type="match status" value="1"/>
</dbReference>
<gene>
    <name evidence="6" type="ORF">ACFOGJ_11935</name>
</gene>
<evidence type="ECO:0000259" key="5">
    <source>
        <dbReference type="PROSITE" id="PS50931"/>
    </source>
</evidence>
<keyword evidence="2" id="KW-0805">Transcription regulation</keyword>
<dbReference type="Proteomes" id="UP001595528">
    <property type="component" value="Unassembled WGS sequence"/>
</dbReference>
<dbReference type="InterPro" id="IPR000847">
    <property type="entry name" value="LysR_HTH_N"/>
</dbReference>
<accession>A0ABV7L032</accession>
<evidence type="ECO:0000256" key="4">
    <source>
        <dbReference type="ARBA" id="ARBA00023163"/>
    </source>
</evidence>
<name>A0ABV7L032_9PROT</name>